<name>A0A2P7YH36_9ASCO</name>
<dbReference type="Pfam" id="PF00013">
    <property type="entry name" value="KH_1"/>
    <property type="match status" value="3"/>
</dbReference>
<evidence type="ECO:0000256" key="2">
    <source>
        <dbReference type="PROSITE-ProRule" id="PRU00117"/>
    </source>
</evidence>
<dbReference type="InterPro" id="IPR004088">
    <property type="entry name" value="KH_dom_type_1"/>
</dbReference>
<sequence>MSNILKRKNEEVEPLSAEGDQINKRVALDSEQLEESEKKEEQSQTAPTLSDNVSSDKDTSTSSEDVTSKKEEPPSAAAWTDNTLISSEPAEYDPASSALKPVYREKEDATTVSLRMYCPVKEAGVIVGKKGETITHLREKANVRINVSENLKNVPERIVSVKGSAENVARAFGLITRVILEEPEDEPASIMSKQYNLRLLIPHPLVGYVIGKSGSKFREIEENSAAKLKAAEQPLPYSTDRVLAVNGVGDAIHIAVYYISQVLLEHKDVLKKHKIVLYNPANYRHQMPTANPLQNMAIAPQQPPQMPFMGAPQNMSPLQGLTGIPGVTDPKAAYQQAAKPYNFQMMFQPSVRPEFSSPQPQPHMSQPQMAAPPMNIPAQNSFTDEHGNTIVGDVITQMPTQISQTPEKYNEDVYVANSNIGSVIGKGGNNIKQIRETSGCTYVKIEPDQNQTLLLGGGKGVTNVRKLTLTGSYNAIQTAIFLINQRISADKERNGVQ</sequence>
<evidence type="ECO:0000313" key="6">
    <source>
        <dbReference type="Proteomes" id="UP000241107"/>
    </source>
</evidence>
<feature type="domain" description="K Homology" evidence="4">
    <location>
        <begin position="193"/>
        <end position="264"/>
    </location>
</feature>
<dbReference type="InterPro" id="IPR036612">
    <property type="entry name" value="KH_dom_type_1_sf"/>
</dbReference>
<evidence type="ECO:0000256" key="3">
    <source>
        <dbReference type="SAM" id="MobiDB-lite"/>
    </source>
</evidence>
<dbReference type="InterPro" id="IPR004087">
    <property type="entry name" value="KH_dom"/>
</dbReference>
<dbReference type="CDD" id="cd22438">
    <property type="entry name" value="KH-I_PCBP_rpt1"/>
    <property type="match status" value="1"/>
</dbReference>
<dbReference type="PANTHER" id="PTHR10288">
    <property type="entry name" value="KH DOMAIN CONTAINING RNA BINDING PROTEIN"/>
    <property type="match status" value="1"/>
</dbReference>
<proteinExistence type="predicted"/>
<dbReference type="RefSeq" id="XP_024711794.1">
    <property type="nucleotide sequence ID" value="XM_024860044.1"/>
</dbReference>
<dbReference type="EMBL" id="PYFQ01000017">
    <property type="protein sequence ID" value="PSK35269.1"/>
    <property type="molecule type" value="Genomic_DNA"/>
</dbReference>
<feature type="domain" description="K Homology" evidence="4">
    <location>
        <begin position="110"/>
        <end position="180"/>
    </location>
</feature>
<dbReference type="GO" id="GO:0003723">
    <property type="term" value="F:RNA binding"/>
    <property type="evidence" value="ECO:0007669"/>
    <property type="project" value="UniProtKB-UniRule"/>
</dbReference>
<dbReference type="PROSITE" id="PS50084">
    <property type="entry name" value="KH_TYPE_1"/>
    <property type="match status" value="3"/>
</dbReference>
<gene>
    <name evidence="5" type="ORF">C7M61_004727</name>
</gene>
<dbReference type="STRING" id="418784.A0A2P7YH36"/>
<dbReference type="SMART" id="SM00322">
    <property type="entry name" value="KH"/>
    <property type="match status" value="3"/>
</dbReference>
<feature type="region of interest" description="Disordered" evidence="3">
    <location>
        <begin position="1"/>
        <end position="96"/>
    </location>
</feature>
<dbReference type="VEuPathDB" id="FungiDB:C7M61_004727"/>
<dbReference type="SUPFAM" id="SSF54791">
    <property type="entry name" value="Eukaryotic type KH-domain (KH-domain type I)"/>
    <property type="match status" value="3"/>
</dbReference>
<dbReference type="AlphaFoldDB" id="A0A2P7YH36"/>
<dbReference type="GeneID" id="36568114"/>
<dbReference type="Gene3D" id="3.30.1370.10">
    <property type="entry name" value="K Homology domain, type 1"/>
    <property type="match status" value="3"/>
</dbReference>
<feature type="domain" description="K Homology" evidence="4">
    <location>
        <begin position="407"/>
        <end position="488"/>
    </location>
</feature>
<keyword evidence="1" id="KW-0677">Repeat</keyword>
<dbReference type="Proteomes" id="UP000241107">
    <property type="component" value="Unassembled WGS sequence"/>
</dbReference>
<evidence type="ECO:0000259" key="4">
    <source>
        <dbReference type="SMART" id="SM00322"/>
    </source>
</evidence>
<dbReference type="OrthoDB" id="1937934at2759"/>
<reference evidence="5 6" key="1">
    <citation type="submission" date="2018-03" db="EMBL/GenBank/DDBJ databases">
        <title>Candida pseudohaemulonii genome assembly and annotation.</title>
        <authorList>
            <person name="Munoz J.F."/>
            <person name="Gade L.G."/>
            <person name="Chow N.A."/>
            <person name="Litvintseva A.P."/>
            <person name="Loparev V.N."/>
            <person name="Cuomo C.A."/>
        </authorList>
    </citation>
    <scope>NUCLEOTIDE SEQUENCE [LARGE SCALE GENOMIC DNA]</scope>
    <source>
        <strain evidence="5 6">B12108</strain>
    </source>
</reference>
<evidence type="ECO:0000313" key="5">
    <source>
        <dbReference type="EMBL" id="PSK35269.1"/>
    </source>
</evidence>
<accession>A0A2P7YH36</accession>
<protein>
    <recommendedName>
        <fullName evidence="4">K Homology domain-containing protein</fullName>
    </recommendedName>
</protein>
<organism evidence="5 6">
    <name type="scientific">Candidozyma pseudohaemuli</name>
    <dbReference type="NCBI Taxonomy" id="418784"/>
    <lineage>
        <taxon>Eukaryota</taxon>
        <taxon>Fungi</taxon>
        <taxon>Dikarya</taxon>
        <taxon>Ascomycota</taxon>
        <taxon>Saccharomycotina</taxon>
        <taxon>Pichiomycetes</taxon>
        <taxon>Metschnikowiaceae</taxon>
        <taxon>Candidozyma</taxon>
    </lineage>
</organism>
<keyword evidence="6" id="KW-1185">Reference proteome</keyword>
<keyword evidence="2" id="KW-0694">RNA-binding</keyword>
<comment type="caution">
    <text evidence="5">The sequence shown here is derived from an EMBL/GenBank/DDBJ whole genome shotgun (WGS) entry which is preliminary data.</text>
</comment>
<evidence type="ECO:0000256" key="1">
    <source>
        <dbReference type="ARBA" id="ARBA00022737"/>
    </source>
</evidence>